<comment type="caution">
    <text evidence="5">The sequence shown here is derived from an EMBL/GenBank/DDBJ whole genome shotgun (WGS) entry which is preliminary data.</text>
</comment>
<evidence type="ECO:0000256" key="1">
    <source>
        <dbReference type="ARBA" id="ARBA00023015"/>
    </source>
</evidence>
<dbReference type="PRINTS" id="PR00038">
    <property type="entry name" value="HTHLUXR"/>
</dbReference>
<evidence type="ECO:0000256" key="2">
    <source>
        <dbReference type="ARBA" id="ARBA00023125"/>
    </source>
</evidence>
<dbReference type="PANTHER" id="PTHR44688">
    <property type="entry name" value="DNA-BINDING TRANSCRIPTIONAL ACTIVATOR DEVR_DOSR"/>
    <property type="match status" value="1"/>
</dbReference>
<keyword evidence="3" id="KW-0804">Transcription</keyword>
<evidence type="ECO:0000313" key="6">
    <source>
        <dbReference type="Proteomes" id="UP001595803"/>
    </source>
</evidence>
<feature type="domain" description="HTH luxR-type" evidence="4">
    <location>
        <begin position="1"/>
        <end position="64"/>
    </location>
</feature>
<sequence length="111" mass="12393">MTPPRLTRRQQQAHDLLQRGCSDKQIARRLRITPETVAGHCQAVYAALNVANRRALLARPVPSSAHHQLHALRDELAAELPRLPARPLSDPSILIRHVLARLDRVLAALES</sequence>
<dbReference type="PANTHER" id="PTHR44688:SF16">
    <property type="entry name" value="DNA-BINDING TRANSCRIPTIONAL ACTIVATOR DEVR_DOSR"/>
    <property type="match status" value="1"/>
</dbReference>
<dbReference type="EMBL" id="JBHRZG010000024">
    <property type="protein sequence ID" value="MFC3834775.1"/>
    <property type="molecule type" value="Genomic_DNA"/>
</dbReference>
<dbReference type="RefSeq" id="WP_322472240.1">
    <property type="nucleotide sequence ID" value="NZ_JBHRZG010000024.1"/>
</dbReference>
<keyword evidence="1" id="KW-0805">Transcription regulation</keyword>
<dbReference type="PROSITE" id="PS50043">
    <property type="entry name" value="HTH_LUXR_2"/>
    <property type="match status" value="1"/>
</dbReference>
<evidence type="ECO:0000259" key="4">
    <source>
        <dbReference type="PROSITE" id="PS50043"/>
    </source>
</evidence>
<dbReference type="InterPro" id="IPR016032">
    <property type="entry name" value="Sig_transdc_resp-reg_C-effctor"/>
</dbReference>
<evidence type="ECO:0000256" key="3">
    <source>
        <dbReference type="ARBA" id="ARBA00023163"/>
    </source>
</evidence>
<dbReference type="Proteomes" id="UP001595803">
    <property type="component" value="Unassembled WGS sequence"/>
</dbReference>
<reference evidence="6" key="1">
    <citation type="journal article" date="2019" name="Int. J. Syst. Evol. Microbiol.">
        <title>The Global Catalogue of Microorganisms (GCM) 10K type strain sequencing project: providing services to taxonomists for standard genome sequencing and annotation.</title>
        <authorList>
            <consortium name="The Broad Institute Genomics Platform"/>
            <consortium name="The Broad Institute Genome Sequencing Center for Infectious Disease"/>
            <person name="Wu L."/>
            <person name="Ma J."/>
        </authorList>
    </citation>
    <scope>NUCLEOTIDE SEQUENCE [LARGE SCALE GENOMIC DNA]</scope>
    <source>
        <strain evidence="6">CCTCC AB 2017081</strain>
    </source>
</reference>
<proteinExistence type="predicted"/>
<keyword evidence="2" id="KW-0238">DNA-binding</keyword>
<keyword evidence="6" id="KW-1185">Reference proteome</keyword>
<dbReference type="SMART" id="SM00421">
    <property type="entry name" value="HTH_LUXR"/>
    <property type="match status" value="1"/>
</dbReference>
<dbReference type="InterPro" id="IPR036388">
    <property type="entry name" value="WH-like_DNA-bd_sf"/>
</dbReference>
<dbReference type="Pfam" id="PF00196">
    <property type="entry name" value="GerE"/>
    <property type="match status" value="1"/>
</dbReference>
<accession>A0ABV7ZF08</accession>
<gene>
    <name evidence="5" type="ORF">ACFOSB_18105</name>
</gene>
<protein>
    <submittedName>
        <fullName evidence="5">LuxR C-terminal-related transcriptional regulator</fullName>
    </submittedName>
</protein>
<dbReference type="SUPFAM" id="SSF46894">
    <property type="entry name" value="C-terminal effector domain of the bipartite response regulators"/>
    <property type="match status" value="1"/>
</dbReference>
<organism evidence="5 6">
    <name type="scientific">Deinococcus rufus</name>
    <dbReference type="NCBI Taxonomy" id="2136097"/>
    <lineage>
        <taxon>Bacteria</taxon>
        <taxon>Thermotogati</taxon>
        <taxon>Deinococcota</taxon>
        <taxon>Deinococci</taxon>
        <taxon>Deinococcales</taxon>
        <taxon>Deinococcaceae</taxon>
        <taxon>Deinococcus</taxon>
    </lineage>
</organism>
<dbReference type="Gene3D" id="1.10.10.10">
    <property type="entry name" value="Winged helix-like DNA-binding domain superfamily/Winged helix DNA-binding domain"/>
    <property type="match status" value="1"/>
</dbReference>
<evidence type="ECO:0000313" key="5">
    <source>
        <dbReference type="EMBL" id="MFC3834775.1"/>
    </source>
</evidence>
<name>A0ABV7ZF08_9DEIO</name>
<dbReference type="InterPro" id="IPR000792">
    <property type="entry name" value="Tscrpt_reg_LuxR_C"/>
</dbReference>